<dbReference type="PROSITE" id="PS50178">
    <property type="entry name" value="ZF_FYVE"/>
    <property type="match status" value="1"/>
</dbReference>
<dbReference type="EC" id="2.3.2.27" evidence="6"/>
<evidence type="ECO:0000256" key="14">
    <source>
        <dbReference type="ARBA" id="ARBA00023136"/>
    </source>
</evidence>
<feature type="compositionally biased region" description="Polar residues" evidence="18">
    <location>
        <begin position="200"/>
        <end position="210"/>
    </location>
</feature>
<feature type="region of interest" description="Disordered" evidence="18">
    <location>
        <begin position="159"/>
        <end position="302"/>
    </location>
</feature>
<evidence type="ECO:0000256" key="4">
    <source>
        <dbReference type="ARBA" id="ARBA00004371"/>
    </source>
</evidence>
<keyword evidence="14" id="KW-0472">Membrane</keyword>
<evidence type="ECO:0000256" key="12">
    <source>
        <dbReference type="ARBA" id="ARBA00022786"/>
    </source>
</evidence>
<dbReference type="GO" id="GO:0016020">
    <property type="term" value="C:membrane"/>
    <property type="evidence" value="ECO:0007669"/>
    <property type="project" value="UniProtKB-SubCell"/>
</dbReference>
<dbReference type="SMART" id="SM00184">
    <property type="entry name" value="RING"/>
    <property type="match status" value="1"/>
</dbReference>
<evidence type="ECO:0000259" key="20">
    <source>
        <dbReference type="PROSITE" id="PS50178"/>
    </source>
</evidence>
<keyword evidence="10" id="KW-0967">Endosome</keyword>
<feature type="compositionally biased region" description="Pro residues" evidence="18">
    <location>
        <begin position="161"/>
        <end position="171"/>
    </location>
</feature>
<evidence type="ECO:0000256" key="16">
    <source>
        <dbReference type="ARBA" id="ARBA00023288"/>
    </source>
</evidence>
<dbReference type="SUPFAM" id="SSF57903">
    <property type="entry name" value="FYVE/PHD zinc finger"/>
    <property type="match status" value="1"/>
</dbReference>
<feature type="domain" description="FYVE-type" evidence="20">
    <location>
        <begin position="77"/>
        <end position="165"/>
    </location>
</feature>
<gene>
    <name evidence="21" type="ORF">K461DRAFT_268922</name>
</gene>
<dbReference type="GO" id="GO:0070936">
    <property type="term" value="P:protein K48-linked ubiquitination"/>
    <property type="evidence" value="ECO:0007669"/>
    <property type="project" value="TreeGrafter"/>
</dbReference>
<keyword evidence="11 17" id="KW-0863">Zinc-finger</keyword>
<evidence type="ECO:0000313" key="22">
    <source>
        <dbReference type="Proteomes" id="UP000799439"/>
    </source>
</evidence>
<dbReference type="InterPro" id="IPR001841">
    <property type="entry name" value="Znf_RING"/>
</dbReference>
<dbReference type="Proteomes" id="UP000799439">
    <property type="component" value="Unassembled WGS sequence"/>
</dbReference>
<feature type="domain" description="RING-type" evidence="19">
    <location>
        <begin position="461"/>
        <end position="507"/>
    </location>
</feature>
<dbReference type="CDD" id="cd16489">
    <property type="entry name" value="mRING-CH-C4HC2H_ZNRF"/>
    <property type="match status" value="1"/>
</dbReference>
<dbReference type="GO" id="GO:0005768">
    <property type="term" value="C:endosome"/>
    <property type="evidence" value="ECO:0007669"/>
    <property type="project" value="UniProtKB-SubCell"/>
</dbReference>
<evidence type="ECO:0000256" key="18">
    <source>
        <dbReference type="SAM" id="MobiDB-lite"/>
    </source>
</evidence>
<evidence type="ECO:0000256" key="7">
    <source>
        <dbReference type="ARBA" id="ARBA00022679"/>
    </source>
</evidence>
<dbReference type="PANTHER" id="PTHR46661:SF4">
    <property type="entry name" value="RING-TYPE DOMAIN-CONTAINING PROTEIN"/>
    <property type="match status" value="1"/>
</dbReference>
<dbReference type="Pfam" id="PF01363">
    <property type="entry name" value="FYVE"/>
    <property type="match status" value="1"/>
</dbReference>
<dbReference type="CDD" id="cd15737">
    <property type="entry name" value="FYVE2_Vac1p_like"/>
    <property type="match status" value="1"/>
</dbReference>
<organism evidence="21 22">
    <name type="scientific">Myriangium duriaei CBS 260.36</name>
    <dbReference type="NCBI Taxonomy" id="1168546"/>
    <lineage>
        <taxon>Eukaryota</taxon>
        <taxon>Fungi</taxon>
        <taxon>Dikarya</taxon>
        <taxon>Ascomycota</taxon>
        <taxon>Pezizomycotina</taxon>
        <taxon>Dothideomycetes</taxon>
        <taxon>Dothideomycetidae</taxon>
        <taxon>Myriangiales</taxon>
        <taxon>Myriangiaceae</taxon>
        <taxon>Myriangium</taxon>
    </lineage>
</organism>
<dbReference type="InterPro" id="IPR000306">
    <property type="entry name" value="Znf_FYVE"/>
</dbReference>
<evidence type="ECO:0000256" key="1">
    <source>
        <dbReference type="ARBA" id="ARBA00000900"/>
    </source>
</evidence>
<evidence type="ECO:0000256" key="5">
    <source>
        <dbReference type="ARBA" id="ARBA00004906"/>
    </source>
</evidence>
<proteinExistence type="predicted"/>
<sequence length="512" mass="56662">MSLPQGVTSTKHIVFSSTGNAKYEEVKRNPSEMTNLSRARSLQQPLRIISIRPEPGVIDGDMSIRSGSVVLPEWQDDSEVSACPICRRNFHFLFRKHHCRRCGRIICDQCSPHRITLPRQYIVRPPWEAVPYRIDTDGDDTEFSNPALGGGETVRVCNPCVPDPNYGPPPQQQQQFDETPSRAPSHDITFPPYDYRNDPNRASTFHSPQRSPDRTQPDRYRSIREQTSPTRRPRESRPYFSHHHHTNSGAALPASEVLEARFRRRANRVSSDAPSPTSAQPIPPPNRTPRHHPSGSAPPAYALLADRSTPTSTAPWDSASPSRRLRITGYRRALDAPPPEPVREEDECPVCGTHAPPFGPNGDQALREQHIESCISSHLVFSSTPRSTPLPPESAAGTPAPAGAAGSFNAARMPQLIAGSPAATPPPTGRPRAPTHPHQRMLTYHATEKDCHDDGGNVAECVICLDDFEPGQEMGRLECLCKFHRSCIRGWWESGPGREKWGTCPTHALSAA</sequence>
<evidence type="ECO:0000256" key="10">
    <source>
        <dbReference type="ARBA" id="ARBA00022753"/>
    </source>
</evidence>
<evidence type="ECO:0000256" key="8">
    <source>
        <dbReference type="ARBA" id="ARBA00022707"/>
    </source>
</evidence>
<feature type="compositionally biased region" description="Basic and acidic residues" evidence="18">
    <location>
        <begin position="211"/>
        <end position="224"/>
    </location>
</feature>
<evidence type="ECO:0000256" key="2">
    <source>
        <dbReference type="ARBA" id="ARBA00004170"/>
    </source>
</evidence>
<evidence type="ECO:0000313" key="21">
    <source>
        <dbReference type="EMBL" id="KAF2151807.1"/>
    </source>
</evidence>
<accession>A0A9P4IXN5</accession>
<comment type="catalytic activity">
    <reaction evidence="1">
        <text>S-ubiquitinyl-[E2 ubiquitin-conjugating enzyme]-L-cysteine + [acceptor protein]-L-lysine = [E2 ubiquitin-conjugating enzyme]-L-cysteine + N(6)-ubiquitinyl-[acceptor protein]-L-lysine.</text>
        <dbReference type="EC" id="2.3.2.27"/>
    </reaction>
</comment>
<dbReference type="Pfam" id="PF13639">
    <property type="entry name" value="zf-RING_2"/>
    <property type="match status" value="1"/>
</dbReference>
<dbReference type="PROSITE" id="PS50089">
    <property type="entry name" value="ZF_RING_2"/>
    <property type="match status" value="1"/>
</dbReference>
<evidence type="ECO:0000256" key="15">
    <source>
        <dbReference type="ARBA" id="ARBA00023228"/>
    </source>
</evidence>
<evidence type="ECO:0000256" key="17">
    <source>
        <dbReference type="PROSITE-ProRule" id="PRU00175"/>
    </source>
</evidence>
<evidence type="ECO:0000256" key="13">
    <source>
        <dbReference type="ARBA" id="ARBA00022833"/>
    </source>
</evidence>
<keyword evidence="16" id="KW-0449">Lipoprotein</keyword>
<dbReference type="PANTHER" id="PTHR46661">
    <property type="entry name" value="E3 UBIQUITIN-PROTEIN LIGASE ZNRF1-LIKE PROTEIN"/>
    <property type="match status" value="1"/>
</dbReference>
<feature type="region of interest" description="Disordered" evidence="18">
    <location>
        <begin position="383"/>
        <end position="406"/>
    </location>
</feature>
<dbReference type="EMBL" id="ML996087">
    <property type="protein sequence ID" value="KAF2151807.1"/>
    <property type="molecule type" value="Genomic_DNA"/>
</dbReference>
<comment type="subcellular location">
    <subcellularLocation>
        <location evidence="3">Endosome</location>
    </subcellularLocation>
    <subcellularLocation>
        <location evidence="4">Lysosome</location>
    </subcellularLocation>
    <subcellularLocation>
        <location evidence="2">Membrane</location>
        <topology evidence="2">Peripheral membrane protein</topology>
    </subcellularLocation>
</comment>
<keyword evidence="22" id="KW-1185">Reference proteome</keyword>
<keyword evidence="13" id="KW-0862">Zinc</keyword>
<comment type="pathway">
    <text evidence="5">Protein modification; protein ubiquitination.</text>
</comment>
<dbReference type="InterPro" id="IPR051878">
    <property type="entry name" value="ZNRF_ubiq-protein_ligase"/>
</dbReference>
<dbReference type="InterPro" id="IPR017455">
    <property type="entry name" value="Znf_FYVE-rel"/>
</dbReference>
<dbReference type="AlphaFoldDB" id="A0A9P4IXN5"/>
<dbReference type="Gene3D" id="3.30.40.10">
    <property type="entry name" value="Zinc/RING finger domain, C3HC4 (zinc finger)"/>
    <property type="match status" value="2"/>
</dbReference>
<reference evidence="21" key="1">
    <citation type="journal article" date="2020" name="Stud. Mycol.">
        <title>101 Dothideomycetes genomes: a test case for predicting lifestyles and emergence of pathogens.</title>
        <authorList>
            <person name="Haridas S."/>
            <person name="Albert R."/>
            <person name="Binder M."/>
            <person name="Bloem J."/>
            <person name="Labutti K."/>
            <person name="Salamov A."/>
            <person name="Andreopoulos B."/>
            <person name="Baker S."/>
            <person name="Barry K."/>
            <person name="Bills G."/>
            <person name="Bluhm B."/>
            <person name="Cannon C."/>
            <person name="Castanera R."/>
            <person name="Culley D."/>
            <person name="Daum C."/>
            <person name="Ezra D."/>
            <person name="Gonzalez J."/>
            <person name="Henrissat B."/>
            <person name="Kuo A."/>
            <person name="Liang C."/>
            <person name="Lipzen A."/>
            <person name="Lutzoni F."/>
            <person name="Magnuson J."/>
            <person name="Mondo S."/>
            <person name="Nolan M."/>
            <person name="Ohm R."/>
            <person name="Pangilinan J."/>
            <person name="Park H.-J."/>
            <person name="Ramirez L."/>
            <person name="Alfaro M."/>
            <person name="Sun H."/>
            <person name="Tritt A."/>
            <person name="Yoshinaga Y."/>
            <person name="Zwiers L.-H."/>
            <person name="Turgeon B."/>
            <person name="Goodwin S."/>
            <person name="Spatafora J."/>
            <person name="Crous P."/>
            <person name="Grigoriev I."/>
        </authorList>
    </citation>
    <scope>NUCLEOTIDE SEQUENCE</scope>
    <source>
        <strain evidence="21">CBS 260.36</strain>
    </source>
</reference>
<feature type="compositionally biased region" description="Low complexity" evidence="18">
    <location>
        <begin position="393"/>
        <end position="406"/>
    </location>
</feature>
<dbReference type="GO" id="GO:0043161">
    <property type="term" value="P:proteasome-mediated ubiquitin-dependent protein catabolic process"/>
    <property type="evidence" value="ECO:0007669"/>
    <property type="project" value="TreeGrafter"/>
</dbReference>
<dbReference type="InterPro" id="IPR013083">
    <property type="entry name" value="Znf_RING/FYVE/PHD"/>
</dbReference>
<keyword evidence="12" id="KW-0833">Ubl conjugation pathway</keyword>
<comment type="caution">
    <text evidence="21">The sequence shown here is derived from an EMBL/GenBank/DDBJ whole genome shotgun (WGS) entry which is preliminary data.</text>
</comment>
<keyword evidence="7" id="KW-0808">Transferase</keyword>
<evidence type="ECO:0000259" key="19">
    <source>
        <dbReference type="PROSITE" id="PS50089"/>
    </source>
</evidence>
<evidence type="ECO:0000256" key="6">
    <source>
        <dbReference type="ARBA" id="ARBA00012483"/>
    </source>
</evidence>
<dbReference type="InterPro" id="IPR011011">
    <property type="entry name" value="Znf_FYVE_PHD"/>
</dbReference>
<feature type="region of interest" description="Disordered" evidence="18">
    <location>
        <begin position="418"/>
        <end position="437"/>
    </location>
</feature>
<dbReference type="SUPFAM" id="SSF57850">
    <property type="entry name" value="RING/U-box"/>
    <property type="match status" value="1"/>
</dbReference>
<keyword evidence="8" id="KW-0519">Myristate</keyword>
<evidence type="ECO:0000256" key="3">
    <source>
        <dbReference type="ARBA" id="ARBA00004177"/>
    </source>
</evidence>
<dbReference type="GO" id="GO:0061630">
    <property type="term" value="F:ubiquitin protein ligase activity"/>
    <property type="evidence" value="ECO:0007669"/>
    <property type="project" value="UniProtKB-EC"/>
</dbReference>
<protein>
    <recommendedName>
        <fullName evidence="6">RING-type E3 ubiquitin transferase</fullName>
        <ecNumber evidence="6">2.3.2.27</ecNumber>
    </recommendedName>
</protein>
<dbReference type="OrthoDB" id="660555at2759"/>
<dbReference type="SMART" id="SM00064">
    <property type="entry name" value="FYVE"/>
    <property type="match status" value="1"/>
</dbReference>
<dbReference type="GO" id="GO:0008270">
    <property type="term" value="F:zinc ion binding"/>
    <property type="evidence" value="ECO:0007669"/>
    <property type="project" value="UniProtKB-KW"/>
</dbReference>
<evidence type="ECO:0000256" key="9">
    <source>
        <dbReference type="ARBA" id="ARBA00022723"/>
    </source>
</evidence>
<evidence type="ECO:0000256" key="11">
    <source>
        <dbReference type="ARBA" id="ARBA00022771"/>
    </source>
</evidence>
<keyword evidence="9" id="KW-0479">Metal-binding</keyword>
<keyword evidence="15" id="KW-0458">Lysosome</keyword>
<name>A0A9P4IXN5_9PEZI</name>